<dbReference type="GO" id="GO:0016787">
    <property type="term" value="F:hydrolase activity"/>
    <property type="evidence" value="ECO:0007669"/>
    <property type="project" value="UniProtKB-KW"/>
</dbReference>
<name>A0A1S7LIT3_MAGMO</name>
<evidence type="ECO:0000256" key="4">
    <source>
        <dbReference type="SAM" id="SignalP"/>
    </source>
</evidence>
<dbReference type="InterPro" id="IPR007346">
    <property type="entry name" value="Endonuclease-I"/>
</dbReference>
<organism evidence="5">
    <name type="scientific">Magnetococcus massalia (strain MO-1)</name>
    <dbReference type="NCBI Taxonomy" id="451514"/>
    <lineage>
        <taxon>Bacteria</taxon>
        <taxon>Pseudomonadati</taxon>
        <taxon>Pseudomonadota</taxon>
        <taxon>Magnetococcia</taxon>
        <taxon>Magnetococcales</taxon>
        <taxon>Magnetococcaceae</taxon>
        <taxon>Magnetococcus</taxon>
    </lineage>
</organism>
<dbReference type="EC" id="3.1.21.-" evidence="5"/>
<reference evidence="5" key="1">
    <citation type="submission" date="2015-04" db="EMBL/GenBank/DDBJ databases">
        <authorList>
            <person name="Syromyatnikov M.Y."/>
            <person name="Popov V.N."/>
        </authorList>
    </citation>
    <scope>NUCLEOTIDE SEQUENCE</scope>
    <source>
        <strain evidence="5">MO-1</strain>
    </source>
</reference>
<feature type="chain" id="PRO_5012210402" evidence="4">
    <location>
        <begin position="24"/>
        <end position="243"/>
    </location>
</feature>
<dbReference type="InterPro" id="IPR044925">
    <property type="entry name" value="His-Me_finger_sf"/>
</dbReference>
<dbReference type="SUPFAM" id="SSF54060">
    <property type="entry name" value="His-Me finger endonucleases"/>
    <property type="match status" value="1"/>
</dbReference>
<evidence type="ECO:0000256" key="3">
    <source>
        <dbReference type="ARBA" id="ARBA00022801"/>
    </source>
</evidence>
<keyword evidence="2" id="KW-0540">Nuclease</keyword>
<evidence type="ECO:0000313" key="5">
    <source>
        <dbReference type="EMBL" id="CRH06054.1"/>
    </source>
</evidence>
<dbReference type="EMBL" id="LO017727">
    <property type="protein sequence ID" value="CRH06054.1"/>
    <property type="molecule type" value="Genomic_DNA"/>
</dbReference>
<keyword evidence="4" id="KW-0732">Signal</keyword>
<gene>
    <name evidence="5" type="primary">dnsH</name>
    <name evidence="5" type="ORF">MAGMO_1879</name>
</gene>
<keyword evidence="3 5" id="KW-0378">Hydrolase</keyword>
<accession>A0A1S7LIT3</accession>
<dbReference type="PANTHER" id="PTHR33607:SF2">
    <property type="entry name" value="ENDONUCLEASE-1"/>
    <property type="match status" value="1"/>
</dbReference>
<protein>
    <submittedName>
        <fullName evidence="5">Periplasmic deoxyribonuclease</fullName>
        <ecNumber evidence="5">3.1.21.-</ecNumber>
    </submittedName>
</protein>
<sequence length="243" mass="28173">MGKSGFTSLFISLLMAISAIAQAADPEIPHRIDSFRKAKKLLPQVYEGHHTTFYCGCSYTRHKDVRSRACGYQPRKSAKRGSRIEWEHVVPAHAFGHTRQCWREPICTTKKGKVYKGRRCCAKVDPIFEAMESDLHNLVPAVGELNGDRSNRSFSMVADELRAYGACDFEIDWDTDRVEPRPEVRGDIARTYFYMNATYGLPISKKQRRLFEVWNREDPVDDWERERNRRIKRIQGNANPFIQ</sequence>
<evidence type="ECO:0000256" key="1">
    <source>
        <dbReference type="ARBA" id="ARBA00006429"/>
    </source>
</evidence>
<dbReference type="GO" id="GO:0004518">
    <property type="term" value="F:nuclease activity"/>
    <property type="evidence" value="ECO:0007669"/>
    <property type="project" value="UniProtKB-KW"/>
</dbReference>
<dbReference type="PANTHER" id="PTHR33607">
    <property type="entry name" value="ENDONUCLEASE-1"/>
    <property type="match status" value="1"/>
</dbReference>
<evidence type="ECO:0000256" key="2">
    <source>
        <dbReference type="ARBA" id="ARBA00022722"/>
    </source>
</evidence>
<feature type="signal peptide" evidence="4">
    <location>
        <begin position="1"/>
        <end position="23"/>
    </location>
</feature>
<comment type="similarity">
    <text evidence="1">Belongs to the EndA/NucM nuclease family.</text>
</comment>
<dbReference type="Pfam" id="PF04231">
    <property type="entry name" value="Endonuclease_1"/>
    <property type="match status" value="1"/>
</dbReference>
<dbReference type="AlphaFoldDB" id="A0A1S7LIT3"/>
<proteinExistence type="inferred from homology"/>